<dbReference type="PANTHER" id="PTHR43857:SF1">
    <property type="entry name" value="YJGH FAMILY PROTEIN"/>
    <property type="match status" value="1"/>
</dbReference>
<dbReference type="CDD" id="cd06152">
    <property type="entry name" value="YjgF_YER057c_UK114_like_4"/>
    <property type="match status" value="1"/>
</dbReference>
<keyword evidence="2" id="KW-1185">Reference proteome</keyword>
<dbReference type="EMBL" id="CAWUHD010000153">
    <property type="protein sequence ID" value="CAK7235760.1"/>
    <property type="molecule type" value="Genomic_DNA"/>
</dbReference>
<protein>
    <submittedName>
        <fullName evidence="1">Uncharacterized protein</fullName>
    </submittedName>
</protein>
<evidence type="ECO:0000313" key="1">
    <source>
        <dbReference type="EMBL" id="CAK7235760.1"/>
    </source>
</evidence>
<gene>
    <name evidence="1" type="ORF">SEUCBS140593_009389</name>
</gene>
<dbReference type="InterPro" id="IPR035959">
    <property type="entry name" value="RutC-like_sf"/>
</dbReference>
<dbReference type="PANTHER" id="PTHR43857">
    <property type="entry name" value="BLR7761 PROTEIN"/>
    <property type="match status" value="1"/>
</dbReference>
<comment type="caution">
    <text evidence="1">The sequence shown here is derived from an EMBL/GenBank/DDBJ whole genome shotgun (WGS) entry which is preliminary data.</text>
</comment>
<dbReference type="InterPro" id="IPR006175">
    <property type="entry name" value="YjgF/YER057c/UK114"/>
</dbReference>
<accession>A0ABP0CXW3</accession>
<name>A0ABP0CXW3_9PEZI</name>
<proteinExistence type="predicted"/>
<evidence type="ECO:0000313" key="2">
    <source>
        <dbReference type="Proteomes" id="UP001642482"/>
    </source>
</evidence>
<reference evidence="1 2" key="1">
    <citation type="submission" date="2024-01" db="EMBL/GenBank/DDBJ databases">
        <authorList>
            <person name="Allen C."/>
            <person name="Tagirdzhanova G."/>
        </authorList>
    </citation>
    <scope>NUCLEOTIDE SEQUENCE [LARGE SCALE GENOMIC DNA]</scope>
</reference>
<organism evidence="1 2">
    <name type="scientific">Sporothrix eucalyptigena</name>
    <dbReference type="NCBI Taxonomy" id="1812306"/>
    <lineage>
        <taxon>Eukaryota</taxon>
        <taxon>Fungi</taxon>
        <taxon>Dikarya</taxon>
        <taxon>Ascomycota</taxon>
        <taxon>Pezizomycotina</taxon>
        <taxon>Sordariomycetes</taxon>
        <taxon>Sordariomycetidae</taxon>
        <taxon>Ophiostomatales</taxon>
        <taxon>Ophiostomataceae</taxon>
        <taxon>Sporothrix</taxon>
    </lineage>
</organism>
<dbReference type="SUPFAM" id="SSF55298">
    <property type="entry name" value="YjgF-like"/>
    <property type="match status" value="1"/>
</dbReference>
<dbReference type="Pfam" id="PF01042">
    <property type="entry name" value="Ribonuc_L-PSP"/>
    <property type="match status" value="1"/>
</dbReference>
<dbReference type="Gene3D" id="3.30.1330.40">
    <property type="entry name" value="RutC-like"/>
    <property type="match status" value="1"/>
</dbReference>
<dbReference type="Proteomes" id="UP001642482">
    <property type="component" value="Unassembled WGS sequence"/>
</dbReference>
<sequence>MSTLEYSNYPGYGAFARAHYGYSQAVRVGDRIEISGQGGWHPESGPLVLKEGLEEQIDQTFQYIDLAMRTAGGKGLSQVFQVRSYHRGLSKTPEVVEIMVKNLEKWFPEHRPLWTCIGVESLANPEMLVEIEAMA</sequence>